<feature type="domain" description="DNA-directed RNA polymerase RBP11-like dimerisation" evidence="6">
    <location>
        <begin position="30"/>
        <end position="103"/>
    </location>
</feature>
<proteinExistence type="inferred from homology"/>
<evidence type="ECO:0000256" key="2">
    <source>
        <dbReference type="ARBA" id="ARBA00022478"/>
    </source>
</evidence>
<evidence type="ECO:0000313" key="8">
    <source>
        <dbReference type="Proteomes" id="UP001438707"/>
    </source>
</evidence>
<evidence type="ECO:0000256" key="4">
    <source>
        <dbReference type="ARBA" id="ARBA00023242"/>
    </source>
</evidence>
<evidence type="ECO:0000256" key="3">
    <source>
        <dbReference type="ARBA" id="ARBA00023163"/>
    </source>
</evidence>
<dbReference type="PANTHER" id="PTHR13946:SF16">
    <property type="entry name" value="DNA-DIRECTED RNA POLYMERASE II SUBUNIT RPB11"/>
    <property type="match status" value="1"/>
</dbReference>
<dbReference type="AlphaFoldDB" id="A0AAW1Q5N7"/>
<name>A0AAW1Q5N7_9CHLO</name>
<comment type="subcellular location">
    <subcellularLocation>
        <location evidence="1">Nucleus</location>
    </subcellularLocation>
</comment>
<dbReference type="GO" id="GO:0005665">
    <property type="term" value="C:RNA polymerase II, core complex"/>
    <property type="evidence" value="ECO:0007669"/>
    <property type="project" value="InterPro"/>
</dbReference>
<dbReference type="CDD" id="cd06926">
    <property type="entry name" value="RNAP_II_RPB11"/>
    <property type="match status" value="1"/>
</dbReference>
<evidence type="ECO:0000256" key="5">
    <source>
        <dbReference type="ARBA" id="ARBA00025751"/>
    </source>
</evidence>
<evidence type="ECO:0000259" key="6">
    <source>
        <dbReference type="Pfam" id="PF13656"/>
    </source>
</evidence>
<dbReference type="InterPro" id="IPR009025">
    <property type="entry name" value="RBP11-like_dimer"/>
</dbReference>
<keyword evidence="3" id="KW-0804">Transcription</keyword>
<gene>
    <name evidence="7" type="ORF">WJX74_006613</name>
</gene>
<dbReference type="Pfam" id="PF13656">
    <property type="entry name" value="RNA_pol_L_2"/>
    <property type="match status" value="1"/>
</dbReference>
<dbReference type="HAMAP" id="MF_00261">
    <property type="entry name" value="RNApol_arch_Rpo11"/>
    <property type="match status" value="1"/>
</dbReference>
<accession>A0AAW1Q5N7</accession>
<keyword evidence="8" id="KW-1185">Reference proteome</keyword>
<dbReference type="GO" id="GO:0046983">
    <property type="term" value="F:protein dimerization activity"/>
    <property type="evidence" value="ECO:0007669"/>
    <property type="project" value="InterPro"/>
</dbReference>
<dbReference type="InterPro" id="IPR022905">
    <property type="entry name" value="Rpo11-like"/>
</dbReference>
<dbReference type="SUPFAM" id="SSF55257">
    <property type="entry name" value="RBP11-like subunits of RNA polymerase"/>
    <property type="match status" value="1"/>
</dbReference>
<dbReference type="GO" id="GO:0003899">
    <property type="term" value="F:DNA-directed RNA polymerase activity"/>
    <property type="evidence" value="ECO:0007669"/>
    <property type="project" value="InterPro"/>
</dbReference>
<dbReference type="InterPro" id="IPR036603">
    <property type="entry name" value="RBP11-like"/>
</dbReference>
<sequence length="121" mass="13770">MNAPDRYEKFVVPEHLLKVEVRKDTKVADAATFVIQREDHTVGNLVRMQLLEDKDIMFAGYKIPHPLQYQLLIKVQTNGSKTPQRAVQSAIGSLEEELRDIREKFLADVARFGSGEESMLA</sequence>
<comment type="caution">
    <text evidence="7">The sequence shown here is derived from an EMBL/GenBank/DDBJ whole genome shotgun (WGS) entry which is preliminary data.</text>
</comment>
<dbReference type="PANTHER" id="PTHR13946">
    <property type="entry name" value="DNA-DIRECTED RNA POLYMERASE I,II,III"/>
    <property type="match status" value="1"/>
</dbReference>
<keyword evidence="2" id="KW-0240">DNA-directed RNA polymerase</keyword>
<evidence type="ECO:0000256" key="1">
    <source>
        <dbReference type="ARBA" id="ARBA00004123"/>
    </source>
</evidence>
<dbReference type="Proteomes" id="UP001438707">
    <property type="component" value="Unassembled WGS sequence"/>
</dbReference>
<keyword evidence="4" id="KW-0539">Nucleus</keyword>
<organism evidence="7 8">
    <name type="scientific">Apatococcus lobatus</name>
    <dbReference type="NCBI Taxonomy" id="904363"/>
    <lineage>
        <taxon>Eukaryota</taxon>
        <taxon>Viridiplantae</taxon>
        <taxon>Chlorophyta</taxon>
        <taxon>core chlorophytes</taxon>
        <taxon>Trebouxiophyceae</taxon>
        <taxon>Chlorellales</taxon>
        <taxon>Chlorellaceae</taxon>
        <taxon>Apatococcus</taxon>
    </lineage>
</organism>
<comment type="similarity">
    <text evidence="5">Belongs to the archaeal Rpo11/eukaryotic RPB11/RPC19 RNA polymerase subunit family.</text>
</comment>
<reference evidence="7 8" key="1">
    <citation type="journal article" date="2024" name="Nat. Commun.">
        <title>Phylogenomics reveals the evolutionary origins of lichenization in chlorophyte algae.</title>
        <authorList>
            <person name="Puginier C."/>
            <person name="Libourel C."/>
            <person name="Otte J."/>
            <person name="Skaloud P."/>
            <person name="Haon M."/>
            <person name="Grisel S."/>
            <person name="Petersen M."/>
            <person name="Berrin J.G."/>
            <person name="Delaux P.M."/>
            <person name="Dal Grande F."/>
            <person name="Keller J."/>
        </authorList>
    </citation>
    <scope>NUCLEOTIDE SEQUENCE [LARGE SCALE GENOMIC DNA]</scope>
    <source>
        <strain evidence="7 8">SAG 2145</strain>
    </source>
</reference>
<dbReference type="InterPro" id="IPR037685">
    <property type="entry name" value="RBP11"/>
</dbReference>
<dbReference type="Gene3D" id="3.30.1360.10">
    <property type="entry name" value="RNA polymerase, RBP11-like subunit"/>
    <property type="match status" value="1"/>
</dbReference>
<protein>
    <recommendedName>
        <fullName evidence="6">DNA-directed RNA polymerase RBP11-like dimerisation domain-containing protein</fullName>
    </recommendedName>
</protein>
<evidence type="ECO:0000313" key="7">
    <source>
        <dbReference type="EMBL" id="KAK9816193.1"/>
    </source>
</evidence>
<dbReference type="EMBL" id="JALJOS010000088">
    <property type="protein sequence ID" value="KAK9816193.1"/>
    <property type="molecule type" value="Genomic_DNA"/>
</dbReference>
<dbReference type="GO" id="GO:0006366">
    <property type="term" value="P:transcription by RNA polymerase II"/>
    <property type="evidence" value="ECO:0007669"/>
    <property type="project" value="InterPro"/>
</dbReference>